<keyword evidence="2" id="KW-1185">Reference proteome</keyword>
<organism evidence="1 2">
    <name type="scientific">Carpinus fangiana</name>
    <dbReference type="NCBI Taxonomy" id="176857"/>
    <lineage>
        <taxon>Eukaryota</taxon>
        <taxon>Viridiplantae</taxon>
        <taxon>Streptophyta</taxon>
        <taxon>Embryophyta</taxon>
        <taxon>Tracheophyta</taxon>
        <taxon>Spermatophyta</taxon>
        <taxon>Magnoliopsida</taxon>
        <taxon>eudicotyledons</taxon>
        <taxon>Gunneridae</taxon>
        <taxon>Pentapetalae</taxon>
        <taxon>rosids</taxon>
        <taxon>fabids</taxon>
        <taxon>Fagales</taxon>
        <taxon>Betulaceae</taxon>
        <taxon>Carpinus</taxon>
    </lineage>
</organism>
<reference evidence="1 2" key="1">
    <citation type="submission" date="2019-06" db="EMBL/GenBank/DDBJ databases">
        <title>A chromosomal-level reference genome of Carpinus fangiana (Coryloideae, Betulaceae).</title>
        <authorList>
            <person name="Yang X."/>
            <person name="Wang Z."/>
            <person name="Zhang L."/>
            <person name="Hao G."/>
            <person name="Liu J."/>
            <person name="Yang Y."/>
        </authorList>
    </citation>
    <scope>NUCLEOTIDE SEQUENCE [LARGE SCALE GENOMIC DNA]</scope>
    <source>
        <strain evidence="1">Cfa_2016G</strain>
        <tissue evidence="1">Leaf</tissue>
    </source>
</reference>
<sequence>MIQKIRLPLSLSPHEINEQSSNSKHGFAEGVRQCGSMGVCAGVVPWWPKETGGRLPAVPWWPEETGVEKEMDSWVS</sequence>
<dbReference type="EMBL" id="CM017321">
    <property type="protein sequence ID" value="KAE7995981.1"/>
    <property type="molecule type" value="Genomic_DNA"/>
</dbReference>
<name>A0A5N6QBZ4_9ROSI</name>
<evidence type="ECO:0000313" key="2">
    <source>
        <dbReference type="Proteomes" id="UP000327013"/>
    </source>
</evidence>
<gene>
    <name evidence="1" type="ORF">FH972_000732</name>
</gene>
<proteinExistence type="predicted"/>
<evidence type="ECO:0000313" key="1">
    <source>
        <dbReference type="EMBL" id="KAE7995981.1"/>
    </source>
</evidence>
<protein>
    <submittedName>
        <fullName evidence="1">Uncharacterized protein</fullName>
    </submittedName>
</protein>
<accession>A0A5N6QBZ4</accession>
<dbReference type="Proteomes" id="UP000327013">
    <property type="component" value="Chromosome 1"/>
</dbReference>
<dbReference type="AlphaFoldDB" id="A0A5N6QBZ4"/>